<evidence type="ECO:0000313" key="3">
    <source>
        <dbReference type="EMBL" id="CAB5230568.1"/>
    </source>
</evidence>
<name>A0A6J5R438_9CAUD</name>
<reference evidence="1" key="1">
    <citation type="submission" date="2020-05" db="EMBL/GenBank/DDBJ databases">
        <authorList>
            <person name="Chiriac C."/>
            <person name="Salcher M."/>
            <person name="Ghai R."/>
            <person name="Kavagutti S V."/>
        </authorList>
    </citation>
    <scope>NUCLEOTIDE SEQUENCE</scope>
</reference>
<gene>
    <name evidence="1" type="ORF">UFOVP1237_3</name>
    <name evidence="2" type="ORF">UFOVP1489_17</name>
    <name evidence="3" type="ORF">UFOVP1575_41</name>
</gene>
<dbReference type="EMBL" id="LR798418">
    <property type="protein sequence ID" value="CAB5230568.1"/>
    <property type="molecule type" value="Genomic_DNA"/>
</dbReference>
<protein>
    <submittedName>
        <fullName evidence="1">Uncharacterized protein</fullName>
    </submittedName>
</protein>
<dbReference type="EMBL" id="LR797184">
    <property type="protein sequence ID" value="CAB4192100.1"/>
    <property type="molecule type" value="Genomic_DNA"/>
</dbReference>
<accession>A0A6J5R438</accession>
<organism evidence="1">
    <name type="scientific">uncultured Caudovirales phage</name>
    <dbReference type="NCBI Taxonomy" id="2100421"/>
    <lineage>
        <taxon>Viruses</taxon>
        <taxon>Duplodnaviria</taxon>
        <taxon>Heunggongvirae</taxon>
        <taxon>Uroviricota</taxon>
        <taxon>Caudoviricetes</taxon>
        <taxon>Peduoviridae</taxon>
        <taxon>Maltschvirus</taxon>
        <taxon>Maltschvirus maltsch</taxon>
    </lineage>
</organism>
<sequence length="145" mass="15082">MLQLQNVKQTLALATTVTTNGATATSDAIDTIGFAELQVCILATTSNTVTNKFTVCKLQQSDTTENFADVTGYVGGTSFTIPNANTSVGYLTLLNVDLKGKKRYFKSVVSPQTTQSITVLASLGRGAIAPTSATGQGVNTVVNPS</sequence>
<proteinExistence type="predicted"/>
<evidence type="ECO:0000313" key="2">
    <source>
        <dbReference type="EMBL" id="CAB4216322.1"/>
    </source>
</evidence>
<dbReference type="EMBL" id="LR797438">
    <property type="protein sequence ID" value="CAB4216322.1"/>
    <property type="molecule type" value="Genomic_DNA"/>
</dbReference>
<evidence type="ECO:0000313" key="1">
    <source>
        <dbReference type="EMBL" id="CAB4192100.1"/>
    </source>
</evidence>